<dbReference type="InterPro" id="IPR014960">
    <property type="entry name" value="DUF1828"/>
</dbReference>
<dbReference type="Pfam" id="PF08861">
    <property type="entry name" value="DUF1828"/>
    <property type="match status" value="1"/>
</dbReference>
<dbReference type="AlphaFoldDB" id="A0A345UNQ3"/>
<protein>
    <recommendedName>
        <fullName evidence="1">DUF1828 domain-containing protein</fullName>
    </recommendedName>
</protein>
<name>A0A345UNQ3_9BACT</name>
<reference evidence="2 3" key="1">
    <citation type="submission" date="2018-03" db="EMBL/GenBank/DDBJ databases">
        <title>Phenotypic and genomic properties of Cyclonatronum proteinivorum gen. nov., sp. nov., a haloalkaliphilic bacteroidete from soda lakes possessing Na+-translocating rhodopsin.</title>
        <authorList>
            <person name="Toshchakov S.V."/>
            <person name="Korzhenkov A."/>
            <person name="Samarov N.I."/>
            <person name="Kublanov I.V."/>
            <person name="Muntyan M.S."/>
            <person name="Sorokin D.Y."/>
        </authorList>
    </citation>
    <scope>NUCLEOTIDE SEQUENCE [LARGE SCALE GENOMIC DNA]</scope>
    <source>
        <strain evidence="2 3">Omega</strain>
    </source>
</reference>
<dbReference type="Proteomes" id="UP000254808">
    <property type="component" value="Chromosome"/>
</dbReference>
<evidence type="ECO:0000259" key="1">
    <source>
        <dbReference type="Pfam" id="PF08861"/>
    </source>
</evidence>
<dbReference type="EMBL" id="CP027806">
    <property type="protein sequence ID" value="AXJ02105.1"/>
    <property type="molecule type" value="Genomic_DNA"/>
</dbReference>
<feature type="domain" description="DUF1828" evidence="1">
    <location>
        <begin position="34"/>
        <end position="125"/>
    </location>
</feature>
<dbReference type="OrthoDB" id="581553at2"/>
<dbReference type="KEGG" id="cprv:CYPRO_2867"/>
<organism evidence="2 3">
    <name type="scientific">Cyclonatronum proteinivorum</name>
    <dbReference type="NCBI Taxonomy" id="1457365"/>
    <lineage>
        <taxon>Bacteria</taxon>
        <taxon>Pseudomonadati</taxon>
        <taxon>Balneolota</taxon>
        <taxon>Balneolia</taxon>
        <taxon>Balneolales</taxon>
        <taxon>Cyclonatronaceae</taxon>
        <taxon>Cyclonatronum</taxon>
    </lineage>
</organism>
<sequence>MNFDITKLQHALSTYMCAEVKLEAKNGCLISVETPFFFADGDPYQIYIQEMPGGLIRLSDMGHTMMHLSYENDVDKFRTGTRGKLLEQILAEMSVEEDNGAFFIETPIEEIGQNIFRLGQALTKVYDLSFLNRSRNESTFYEDLQEELFKVVGEDKVVKDYFYDKMENAQDYPIDYRIEGKHAPLFLFGIPNKDKARLTTMIIERLLRVEADFDSLLIFSDLGAIPKQDLARLSNAGGEIISSLDAKRDFSRKLLRKISLN</sequence>
<gene>
    <name evidence="2" type="ORF">CYPRO_2867</name>
</gene>
<keyword evidence="3" id="KW-1185">Reference proteome</keyword>
<accession>A0A345UNQ3</accession>
<proteinExistence type="predicted"/>
<evidence type="ECO:0000313" key="2">
    <source>
        <dbReference type="EMBL" id="AXJ02105.1"/>
    </source>
</evidence>
<dbReference type="RefSeq" id="WP_114985234.1">
    <property type="nucleotide sequence ID" value="NZ_CP027806.1"/>
</dbReference>
<evidence type="ECO:0000313" key="3">
    <source>
        <dbReference type="Proteomes" id="UP000254808"/>
    </source>
</evidence>